<feature type="domain" description="NmrA-like" evidence="3">
    <location>
        <begin position="6"/>
        <end position="113"/>
    </location>
</feature>
<accession>A0A2S6C6V5</accession>
<gene>
    <name evidence="4" type="ORF">CBER1_08033</name>
</gene>
<dbReference type="STRING" id="357750.A0A2S6C6V5"/>
<evidence type="ECO:0000313" key="4">
    <source>
        <dbReference type="EMBL" id="PPJ55465.1"/>
    </source>
</evidence>
<dbReference type="SUPFAM" id="SSF51735">
    <property type="entry name" value="NAD(P)-binding Rossmann-fold domains"/>
    <property type="match status" value="1"/>
</dbReference>
<sequence length="127" mass="13170">MAPLQIGLLGATGETGSSIFNGLISSPQASDFHVTALVRPSSLSKPANQALKSHKNVSLRALDLTASHEEITSSLQGIEILISAIGAQEQLSQIQLATAAKAAGVKRFLPCAFITVIPSGGTHLLRD</sequence>
<dbReference type="OrthoDB" id="419598at2759"/>
<keyword evidence="5" id="KW-1185">Reference proteome</keyword>
<keyword evidence="1" id="KW-0521">NADP</keyword>
<dbReference type="PANTHER" id="PTHR47706:SF6">
    <property type="entry name" value="NMRA-LIKE FAMILY PROTEIN (AFU_ORTHOLOGUE AFUA_6G00280)"/>
    <property type="match status" value="1"/>
</dbReference>
<dbReference type="PANTHER" id="PTHR47706">
    <property type="entry name" value="NMRA-LIKE FAMILY PROTEIN"/>
    <property type="match status" value="1"/>
</dbReference>
<evidence type="ECO:0000256" key="1">
    <source>
        <dbReference type="ARBA" id="ARBA00022857"/>
    </source>
</evidence>
<evidence type="ECO:0000256" key="2">
    <source>
        <dbReference type="ARBA" id="ARBA00023002"/>
    </source>
</evidence>
<dbReference type="InterPro" id="IPR036291">
    <property type="entry name" value="NAD(P)-bd_dom_sf"/>
</dbReference>
<dbReference type="EMBL" id="PNEN01000539">
    <property type="protein sequence ID" value="PPJ55465.1"/>
    <property type="molecule type" value="Genomic_DNA"/>
</dbReference>
<dbReference type="GO" id="GO:0016491">
    <property type="term" value="F:oxidoreductase activity"/>
    <property type="evidence" value="ECO:0007669"/>
    <property type="project" value="UniProtKB-KW"/>
</dbReference>
<evidence type="ECO:0000313" key="5">
    <source>
        <dbReference type="Proteomes" id="UP000237631"/>
    </source>
</evidence>
<evidence type="ECO:0000259" key="3">
    <source>
        <dbReference type="Pfam" id="PF05368"/>
    </source>
</evidence>
<keyword evidence="2" id="KW-0560">Oxidoreductase</keyword>
<organism evidence="4 5">
    <name type="scientific">Cercospora berteroae</name>
    <dbReference type="NCBI Taxonomy" id="357750"/>
    <lineage>
        <taxon>Eukaryota</taxon>
        <taxon>Fungi</taxon>
        <taxon>Dikarya</taxon>
        <taxon>Ascomycota</taxon>
        <taxon>Pezizomycotina</taxon>
        <taxon>Dothideomycetes</taxon>
        <taxon>Dothideomycetidae</taxon>
        <taxon>Mycosphaerellales</taxon>
        <taxon>Mycosphaerellaceae</taxon>
        <taxon>Cercospora</taxon>
    </lineage>
</organism>
<dbReference type="Proteomes" id="UP000237631">
    <property type="component" value="Unassembled WGS sequence"/>
</dbReference>
<reference evidence="5" key="1">
    <citation type="journal article" date="2017" name="bioRxiv">
        <title>Conservation of a gene cluster reveals novel cercosporin biosynthetic mechanisms and extends production to the genus Colletotrichum.</title>
        <authorList>
            <person name="de Jonge R."/>
            <person name="Ebert M.K."/>
            <person name="Huitt-Roehl C.R."/>
            <person name="Pal P."/>
            <person name="Suttle J.C."/>
            <person name="Spanner R.E."/>
            <person name="Neubauer J.D."/>
            <person name="Jurick W.M.II."/>
            <person name="Stott K.A."/>
            <person name="Secor G.A."/>
            <person name="Thomma B.P.H.J."/>
            <person name="Van de Peer Y."/>
            <person name="Townsend C.A."/>
            <person name="Bolton M.D."/>
        </authorList>
    </citation>
    <scope>NUCLEOTIDE SEQUENCE [LARGE SCALE GENOMIC DNA]</scope>
    <source>
        <strain evidence="5">CBS538.71</strain>
    </source>
</reference>
<name>A0A2S6C6V5_9PEZI</name>
<proteinExistence type="predicted"/>
<dbReference type="InterPro" id="IPR008030">
    <property type="entry name" value="NmrA-like"/>
</dbReference>
<comment type="caution">
    <text evidence="4">The sequence shown here is derived from an EMBL/GenBank/DDBJ whole genome shotgun (WGS) entry which is preliminary data.</text>
</comment>
<protein>
    <recommendedName>
        <fullName evidence="3">NmrA-like domain-containing protein</fullName>
    </recommendedName>
</protein>
<dbReference type="Gene3D" id="3.40.50.720">
    <property type="entry name" value="NAD(P)-binding Rossmann-like Domain"/>
    <property type="match status" value="1"/>
</dbReference>
<dbReference type="InterPro" id="IPR051609">
    <property type="entry name" value="NmrA/Isoflavone_reductase-like"/>
</dbReference>
<dbReference type="Pfam" id="PF05368">
    <property type="entry name" value="NmrA"/>
    <property type="match status" value="1"/>
</dbReference>
<dbReference type="AlphaFoldDB" id="A0A2S6C6V5"/>